<feature type="transmembrane region" description="Helical" evidence="2">
    <location>
        <begin position="216"/>
        <end position="234"/>
    </location>
</feature>
<organism evidence="4 5">
    <name type="scientific">Humibacter ginsenosidimutans</name>
    <dbReference type="NCBI Taxonomy" id="2599293"/>
    <lineage>
        <taxon>Bacteria</taxon>
        <taxon>Bacillati</taxon>
        <taxon>Actinomycetota</taxon>
        <taxon>Actinomycetes</taxon>
        <taxon>Micrococcales</taxon>
        <taxon>Microbacteriaceae</taxon>
        <taxon>Humibacter</taxon>
    </lineage>
</organism>
<dbReference type="Pfam" id="PF00892">
    <property type="entry name" value="EamA"/>
    <property type="match status" value="1"/>
</dbReference>
<gene>
    <name evidence="4" type="ORF">FPZ11_14905</name>
</gene>
<feature type="transmembrane region" description="Helical" evidence="2">
    <location>
        <begin position="246"/>
        <end position="267"/>
    </location>
</feature>
<protein>
    <submittedName>
        <fullName evidence="4">EamA family transporter</fullName>
    </submittedName>
</protein>
<accession>A0A5B8M911</accession>
<feature type="transmembrane region" description="Helical" evidence="2">
    <location>
        <begin position="100"/>
        <end position="118"/>
    </location>
</feature>
<evidence type="ECO:0000313" key="4">
    <source>
        <dbReference type="EMBL" id="QDZ15890.1"/>
    </source>
</evidence>
<feature type="transmembrane region" description="Helical" evidence="2">
    <location>
        <begin position="191"/>
        <end position="210"/>
    </location>
</feature>
<evidence type="ECO:0000313" key="5">
    <source>
        <dbReference type="Proteomes" id="UP000320216"/>
    </source>
</evidence>
<name>A0A5B8M911_9MICO</name>
<dbReference type="KEGG" id="huw:FPZ11_14905"/>
<keyword evidence="5" id="KW-1185">Reference proteome</keyword>
<evidence type="ECO:0000256" key="1">
    <source>
        <dbReference type="ARBA" id="ARBA00007362"/>
    </source>
</evidence>
<feature type="transmembrane region" description="Helical" evidence="2">
    <location>
        <begin position="16"/>
        <end position="38"/>
    </location>
</feature>
<feature type="domain" description="EamA" evidence="3">
    <location>
        <begin position="147"/>
        <end position="287"/>
    </location>
</feature>
<evidence type="ECO:0000256" key="2">
    <source>
        <dbReference type="SAM" id="Phobius"/>
    </source>
</evidence>
<keyword evidence="2" id="KW-0812">Transmembrane</keyword>
<dbReference type="OrthoDB" id="9815120at2"/>
<feature type="transmembrane region" description="Helical" evidence="2">
    <location>
        <begin position="273"/>
        <end position="290"/>
    </location>
</feature>
<feature type="transmembrane region" description="Helical" evidence="2">
    <location>
        <begin position="44"/>
        <end position="62"/>
    </location>
</feature>
<dbReference type="InterPro" id="IPR000620">
    <property type="entry name" value="EamA_dom"/>
</dbReference>
<keyword evidence="2" id="KW-0472">Membrane</keyword>
<keyword evidence="2" id="KW-1133">Transmembrane helix</keyword>
<comment type="similarity">
    <text evidence="1">Belongs to the EamA transporter family.</text>
</comment>
<feature type="transmembrane region" description="Helical" evidence="2">
    <location>
        <begin position="74"/>
        <end position="94"/>
    </location>
</feature>
<reference evidence="4 5" key="1">
    <citation type="submission" date="2019-07" db="EMBL/GenBank/DDBJ databases">
        <title>Full genome sequence of Humibacter sp. WJ7-1.</title>
        <authorList>
            <person name="Im W.-T."/>
        </authorList>
    </citation>
    <scope>NUCLEOTIDE SEQUENCE [LARGE SCALE GENOMIC DNA]</scope>
    <source>
        <strain evidence="4 5">WJ7-1</strain>
    </source>
</reference>
<dbReference type="Proteomes" id="UP000320216">
    <property type="component" value="Chromosome"/>
</dbReference>
<proteinExistence type="inferred from homology"/>
<dbReference type="SUPFAM" id="SSF103481">
    <property type="entry name" value="Multidrug resistance efflux transporter EmrE"/>
    <property type="match status" value="1"/>
</dbReference>
<dbReference type="AlphaFoldDB" id="A0A5B8M911"/>
<dbReference type="GO" id="GO:0016020">
    <property type="term" value="C:membrane"/>
    <property type="evidence" value="ECO:0007669"/>
    <property type="project" value="InterPro"/>
</dbReference>
<dbReference type="EMBL" id="CP042305">
    <property type="protein sequence ID" value="QDZ15890.1"/>
    <property type="molecule type" value="Genomic_DNA"/>
</dbReference>
<dbReference type="InterPro" id="IPR037185">
    <property type="entry name" value="EmrE-like"/>
</dbReference>
<evidence type="ECO:0000259" key="3">
    <source>
        <dbReference type="Pfam" id="PF00892"/>
    </source>
</evidence>
<sequence length="310" mass="32065">MRTKDVRSAKVQASGYFLGSAVFHYLGPSFAVLLFVHVAPTGVAWLRVASAAIVFALWRRPWRVWMRSARQQKIVYLALGVVLAGMNTVFYLAIARLDLATVGTIEFVGVVAVAAYGTRTARNTLALLVVIAGVAALSVHAFATDPMGLVFAVANAACFAIYIVLGHRIANRPAAGDGTSGRLSGVDQLGVAMLIAAVVISAWGIVPALPAFTHPLWLAWGVGVGVCSSVIPYVTDQLAMAKLSRAAYALMMALLPASAAIIGAVVLGQIPTPLTVAGIALVIIGIAAHSERAPADARSGSSGSGSRPGP</sequence>
<feature type="transmembrane region" description="Helical" evidence="2">
    <location>
        <begin position="125"/>
        <end position="143"/>
    </location>
</feature>
<feature type="transmembrane region" description="Helical" evidence="2">
    <location>
        <begin position="149"/>
        <end position="170"/>
    </location>
</feature>
<dbReference type="RefSeq" id="WP_146321924.1">
    <property type="nucleotide sequence ID" value="NZ_CP042305.1"/>
</dbReference>